<organism evidence="2 3">
    <name type="scientific">Mesopusillimonas faecipullorum</name>
    <dbReference type="NCBI Taxonomy" id="2755040"/>
    <lineage>
        <taxon>Bacteria</taxon>
        <taxon>Pseudomonadati</taxon>
        <taxon>Pseudomonadota</taxon>
        <taxon>Betaproteobacteria</taxon>
        <taxon>Burkholderiales</taxon>
        <taxon>Alcaligenaceae</taxon>
        <taxon>Mesopusillimonas</taxon>
    </lineage>
</organism>
<evidence type="ECO:0000313" key="3">
    <source>
        <dbReference type="Proteomes" id="UP000776983"/>
    </source>
</evidence>
<accession>A0ABS8CF26</accession>
<reference evidence="2 3" key="1">
    <citation type="submission" date="2020-07" db="EMBL/GenBank/DDBJ databases">
        <title>Pusillimonas sp. nov., isolated from poultry manure in Taiwan.</title>
        <authorList>
            <person name="Lin S.-Y."/>
            <person name="Tang Y.-S."/>
            <person name="Young C.-C."/>
        </authorList>
    </citation>
    <scope>NUCLEOTIDE SEQUENCE [LARGE SCALE GENOMIC DNA]</scope>
    <source>
        <strain evidence="2 3">CC-YST705</strain>
    </source>
</reference>
<keyword evidence="1" id="KW-0812">Transmembrane</keyword>
<evidence type="ECO:0000256" key="1">
    <source>
        <dbReference type="SAM" id="Phobius"/>
    </source>
</evidence>
<comment type="caution">
    <text evidence="2">The sequence shown here is derived from an EMBL/GenBank/DDBJ whole genome shotgun (WGS) entry which is preliminary data.</text>
</comment>
<feature type="transmembrane region" description="Helical" evidence="1">
    <location>
        <begin position="53"/>
        <end position="74"/>
    </location>
</feature>
<sequence>MLAIIGLLTKNWWAGAAFGAAFFIGREHAQREYKIGQPGKLNPWEGFDIWRWSLDAQLDLILPIVAVLIAAYLISRR</sequence>
<dbReference type="RefSeq" id="WP_226954861.1">
    <property type="nucleotide sequence ID" value="NZ_JACDXW010000006.1"/>
</dbReference>
<keyword evidence="1" id="KW-1133">Transmembrane helix</keyword>
<gene>
    <name evidence="2" type="ORF">H0484_11865</name>
</gene>
<keyword evidence="3" id="KW-1185">Reference proteome</keyword>
<name>A0ABS8CF26_9BURK</name>
<evidence type="ECO:0000313" key="2">
    <source>
        <dbReference type="EMBL" id="MCB5364442.1"/>
    </source>
</evidence>
<dbReference type="EMBL" id="JACDXW010000006">
    <property type="protein sequence ID" value="MCB5364442.1"/>
    <property type="molecule type" value="Genomic_DNA"/>
</dbReference>
<proteinExistence type="predicted"/>
<protein>
    <submittedName>
        <fullName evidence="2">Uncharacterized protein</fullName>
    </submittedName>
</protein>
<keyword evidence="1" id="KW-0472">Membrane</keyword>
<dbReference type="Proteomes" id="UP000776983">
    <property type="component" value="Unassembled WGS sequence"/>
</dbReference>